<dbReference type="PANTHER" id="PTHR42928:SF5">
    <property type="entry name" value="BLR1237 PROTEIN"/>
    <property type="match status" value="1"/>
</dbReference>
<evidence type="ECO:0000256" key="2">
    <source>
        <dbReference type="SAM" id="SignalP"/>
    </source>
</evidence>
<gene>
    <name evidence="3" type="ORF">EV686_11138</name>
</gene>
<dbReference type="Proteomes" id="UP000294692">
    <property type="component" value="Unassembled WGS sequence"/>
</dbReference>
<evidence type="ECO:0000256" key="1">
    <source>
        <dbReference type="ARBA" id="ARBA00006987"/>
    </source>
</evidence>
<name>A0A4R3UPJ7_9BURK</name>
<comment type="caution">
    <text evidence="3">The sequence shown here is derived from an EMBL/GenBank/DDBJ whole genome shotgun (WGS) entry which is preliminary data.</text>
</comment>
<feature type="signal peptide" evidence="2">
    <location>
        <begin position="1"/>
        <end position="30"/>
    </location>
</feature>
<protein>
    <submittedName>
        <fullName evidence="3">Tripartite-type tricarboxylate transporter receptor subunit TctC</fullName>
    </submittedName>
</protein>
<keyword evidence="3" id="KW-0675">Receptor</keyword>
<dbReference type="CDD" id="cd07012">
    <property type="entry name" value="PBP2_Bug_TTT"/>
    <property type="match status" value="1"/>
</dbReference>
<dbReference type="InterPro" id="IPR005064">
    <property type="entry name" value="BUG"/>
</dbReference>
<evidence type="ECO:0000313" key="4">
    <source>
        <dbReference type="Proteomes" id="UP000294692"/>
    </source>
</evidence>
<dbReference type="PANTHER" id="PTHR42928">
    <property type="entry name" value="TRICARBOXYLATE-BINDING PROTEIN"/>
    <property type="match status" value="1"/>
</dbReference>
<sequence length="331" mass="35090">MLISKLLTRKTMTITASCLLGAVAATGAQANDWPKQKPITIIVPFVPGGSSDITARSVTQGLGERLGQTIVADNKPGANSAIGAQALARSAPDGYTMMVGSIGTFSINEALFKNLSYSPSKDFRYLTQAVRNPNVLVTAPNFPANSVAELLEYAKKNPDSVSYANSGTGSSDQLTAILFRQKTGTTGVDVPYRGGGAAIVDLMGDQVNVSFQNLGAVLTHIKGGKLKALAVSGAERAPDLPDVPSLKELGYDDIVVYSWQGFAVPKDTPDDIVNRLSGALRDTLKQPDVTKTLNGLGFEVVANTPDEFSAFQQQEVARWKEVIKTANIQVD</sequence>
<reference evidence="3 4" key="1">
    <citation type="submission" date="2019-03" db="EMBL/GenBank/DDBJ databases">
        <title>Genomic Encyclopedia of Type Strains, Phase IV (KMG-IV): sequencing the most valuable type-strain genomes for metagenomic binning, comparative biology and taxonomic classification.</title>
        <authorList>
            <person name="Goeker M."/>
        </authorList>
    </citation>
    <scope>NUCLEOTIDE SEQUENCE [LARGE SCALE GENOMIC DNA]</scope>
    <source>
        <strain evidence="3 4">DSM 100048</strain>
    </source>
</reference>
<comment type="similarity">
    <text evidence="1">Belongs to the UPF0065 (bug) family.</text>
</comment>
<dbReference type="Gene3D" id="3.40.190.10">
    <property type="entry name" value="Periplasmic binding protein-like II"/>
    <property type="match status" value="1"/>
</dbReference>
<dbReference type="Gene3D" id="3.40.190.150">
    <property type="entry name" value="Bordetella uptake gene, domain 1"/>
    <property type="match status" value="1"/>
</dbReference>
<dbReference type="InterPro" id="IPR042100">
    <property type="entry name" value="Bug_dom1"/>
</dbReference>
<organism evidence="3 4">
    <name type="scientific">Paracandidimonas soli</name>
    <dbReference type="NCBI Taxonomy" id="1917182"/>
    <lineage>
        <taxon>Bacteria</taxon>
        <taxon>Pseudomonadati</taxon>
        <taxon>Pseudomonadota</taxon>
        <taxon>Betaproteobacteria</taxon>
        <taxon>Burkholderiales</taxon>
        <taxon>Alcaligenaceae</taxon>
        <taxon>Paracandidimonas</taxon>
    </lineage>
</organism>
<dbReference type="AlphaFoldDB" id="A0A4R3UPJ7"/>
<dbReference type="PIRSF" id="PIRSF017082">
    <property type="entry name" value="YflP"/>
    <property type="match status" value="1"/>
</dbReference>
<dbReference type="EMBL" id="SMBX01000011">
    <property type="protein sequence ID" value="TCU93686.1"/>
    <property type="molecule type" value="Genomic_DNA"/>
</dbReference>
<dbReference type="SUPFAM" id="SSF53850">
    <property type="entry name" value="Periplasmic binding protein-like II"/>
    <property type="match status" value="1"/>
</dbReference>
<feature type="chain" id="PRO_5020698254" evidence="2">
    <location>
        <begin position="31"/>
        <end position="331"/>
    </location>
</feature>
<dbReference type="RefSeq" id="WP_243650927.1">
    <property type="nucleotide sequence ID" value="NZ_JBEBWM010000084.1"/>
</dbReference>
<proteinExistence type="inferred from homology"/>
<keyword evidence="2" id="KW-0732">Signal</keyword>
<dbReference type="Pfam" id="PF03401">
    <property type="entry name" value="TctC"/>
    <property type="match status" value="1"/>
</dbReference>
<evidence type="ECO:0000313" key="3">
    <source>
        <dbReference type="EMBL" id="TCU93686.1"/>
    </source>
</evidence>
<accession>A0A4R3UPJ7</accession>
<keyword evidence="4" id="KW-1185">Reference proteome</keyword>